<accession>A0A067Q883</accession>
<sequence>MDLKLRSPTSYLNQHLRVFCACQPNLPFHKTVVQMRIAADLLINLPLSPALSATIFDDDTKCSFTEKGFGKVDLALRGHPYDLHSWLYPRLRGPKSRKSPRSPPGHGGKSPGIHFQEGQSYDDRHHHERRVLSMILSHLFPQKRGRWPDVGIRQPIGLEMGSRKTLKTKNLLVSRAWSLPTTDLNPALMVWIFFSWLRIAEELEGRALAEKQ</sequence>
<evidence type="ECO:0000313" key="3">
    <source>
        <dbReference type="Proteomes" id="UP000027265"/>
    </source>
</evidence>
<protein>
    <submittedName>
        <fullName evidence="2">Uncharacterized protein</fullName>
    </submittedName>
</protein>
<gene>
    <name evidence="2" type="ORF">JAAARDRAFT_29277</name>
</gene>
<evidence type="ECO:0000256" key="1">
    <source>
        <dbReference type="SAM" id="MobiDB-lite"/>
    </source>
</evidence>
<feature type="region of interest" description="Disordered" evidence="1">
    <location>
        <begin position="92"/>
        <end position="118"/>
    </location>
</feature>
<organism evidence="2 3">
    <name type="scientific">Jaapia argillacea MUCL 33604</name>
    <dbReference type="NCBI Taxonomy" id="933084"/>
    <lineage>
        <taxon>Eukaryota</taxon>
        <taxon>Fungi</taxon>
        <taxon>Dikarya</taxon>
        <taxon>Basidiomycota</taxon>
        <taxon>Agaricomycotina</taxon>
        <taxon>Agaricomycetes</taxon>
        <taxon>Agaricomycetidae</taxon>
        <taxon>Jaapiales</taxon>
        <taxon>Jaapiaceae</taxon>
        <taxon>Jaapia</taxon>
    </lineage>
</organism>
<dbReference type="AlphaFoldDB" id="A0A067Q883"/>
<dbReference type="Proteomes" id="UP000027265">
    <property type="component" value="Unassembled WGS sequence"/>
</dbReference>
<proteinExistence type="predicted"/>
<dbReference type="EMBL" id="KL197710">
    <property type="protein sequence ID" value="KDQ63258.1"/>
    <property type="molecule type" value="Genomic_DNA"/>
</dbReference>
<name>A0A067Q883_9AGAM</name>
<evidence type="ECO:0000313" key="2">
    <source>
        <dbReference type="EMBL" id="KDQ63258.1"/>
    </source>
</evidence>
<dbReference type="InParanoid" id="A0A067Q883"/>
<keyword evidence="3" id="KW-1185">Reference proteome</keyword>
<reference evidence="3" key="1">
    <citation type="journal article" date="2014" name="Proc. Natl. Acad. Sci. U.S.A.">
        <title>Extensive sampling of basidiomycete genomes demonstrates inadequacy of the white-rot/brown-rot paradigm for wood decay fungi.</title>
        <authorList>
            <person name="Riley R."/>
            <person name="Salamov A.A."/>
            <person name="Brown D.W."/>
            <person name="Nagy L.G."/>
            <person name="Floudas D."/>
            <person name="Held B.W."/>
            <person name="Levasseur A."/>
            <person name="Lombard V."/>
            <person name="Morin E."/>
            <person name="Otillar R."/>
            <person name="Lindquist E.A."/>
            <person name="Sun H."/>
            <person name="LaButti K.M."/>
            <person name="Schmutz J."/>
            <person name="Jabbour D."/>
            <person name="Luo H."/>
            <person name="Baker S.E."/>
            <person name="Pisabarro A.G."/>
            <person name="Walton J.D."/>
            <person name="Blanchette R.A."/>
            <person name="Henrissat B."/>
            <person name="Martin F."/>
            <person name="Cullen D."/>
            <person name="Hibbett D.S."/>
            <person name="Grigoriev I.V."/>
        </authorList>
    </citation>
    <scope>NUCLEOTIDE SEQUENCE [LARGE SCALE GENOMIC DNA]</scope>
    <source>
        <strain evidence="3">MUCL 33604</strain>
    </source>
</reference>
<dbReference type="HOGENOM" id="CLU_1299888_0_0_1"/>